<dbReference type="AlphaFoldDB" id="A0A1T5CL86"/>
<protein>
    <recommendedName>
        <fullName evidence="3">Methyltransferase domain-containing protein</fullName>
    </recommendedName>
</protein>
<sequence length="248" mass="29172">MILSQLKALINFNQAQNNRILEQNREIILQNKEIIWAQIFHDSIKGKPVLENLPLFVGRWAGNYTLFYVLYRILNDFRPERILELGLGESSKFISVFNQAYSKKSNHLIIEQDEVWKNNFIKDFELSDNAEIFISPLKMEYVKDNEVKVYSSLNKVLSQKFDFYLIDGPNGSSKYSRYDAFKIAKQFNPEDNFILLIDDFEREGEKDTVNLIRSEFQKKKIEFYTAVYTGLKSVLVIGSKKYKNVQNF</sequence>
<proteinExistence type="predicted"/>
<evidence type="ECO:0008006" key="3">
    <source>
        <dbReference type="Google" id="ProtNLM"/>
    </source>
</evidence>
<reference evidence="2" key="1">
    <citation type="submission" date="2017-02" db="EMBL/GenBank/DDBJ databases">
        <authorList>
            <person name="Varghese N."/>
            <person name="Submissions S."/>
        </authorList>
    </citation>
    <scope>NUCLEOTIDE SEQUENCE [LARGE SCALE GENOMIC DNA]</scope>
    <source>
        <strain evidence="2">DSM 23405</strain>
    </source>
</reference>
<dbReference type="Proteomes" id="UP000190230">
    <property type="component" value="Unassembled WGS sequence"/>
</dbReference>
<evidence type="ECO:0000313" key="1">
    <source>
        <dbReference type="EMBL" id="SKB60164.1"/>
    </source>
</evidence>
<dbReference type="Gene3D" id="3.40.50.150">
    <property type="entry name" value="Vaccinia Virus protein VP39"/>
    <property type="match status" value="1"/>
</dbReference>
<dbReference type="InterPro" id="IPR029063">
    <property type="entry name" value="SAM-dependent_MTases_sf"/>
</dbReference>
<name>A0A1T5CL86_9FLAO</name>
<dbReference type="EMBL" id="FUYY01000003">
    <property type="protein sequence ID" value="SKB60164.1"/>
    <property type="molecule type" value="Genomic_DNA"/>
</dbReference>
<gene>
    <name evidence="1" type="ORF">SAMN05660776_2018</name>
</gene>
<keyword evidence="2" id="KW-1185">Reference proteome</keyword>
<dbReference type="STRING" id="241145.SAMN05660776_2018"/>
<accession>A0A1T5CL86</accession>
<organism evidence="1 2">
    <name type="scientific">Salegentibacter holothuriorum</name>
    <dbReference type="NCBI Taxonomy" id="241145"/>
    <lineage>
        <taxon>Bacteria</taxon>
        <taxon>Pseudomonadati</taxon>
        <taxon>Bacteroidota</taxon>
        <taxon>Flavobacteriia</taxon>
        <taxon>Flavobacteriales</taxon>
        <taxon>Flavobacteriaceae</taxon>
        <taxon>Salegentibacter</taxon>
    </lineage>
</organism>
<evidence type="ECO:0000313" key="2">
    <source>
        <dbReference type="Proteomes" id="UP000190230"/>
    </source>
</evidence>